<evidence type="ECO:0000313" key="2">
    <source>
        <dbReference type="Proteomes" id="UP000058074"/>
    </source>
</evidence>
<dbReference type="PATRIC" id="fig|33050.5.peg.4574"/>
<dbReference type="EMBL" id="CP012700">
    <property type="protein sequence ID" value="ALH82948.1"/>
    <property type="molecule type" value="Genomic_DNA"/>
</dbReference>
<dbReference type="AlphaFoldDB" id="A0A0N9V3R3"/>
<reference evidence="1 2" key="1">
    <citation type="journal article" date="2015" name="Genome Announc.">
        <title>Complete Genome Sequence of Polypropylene Glycol- and Polyethylene Glycol-Degrading Sphingopyxis macrogoltabida Strain EY-1.</title>
        <authorList>
            <person name="Ohtsubo Y."/>
            <person name="Nagata Y."/>
            <person name="Numata M."/>
            <person name="Tsuchikane K."/>
            <person name="Hosoyama A."/>
            <person name="Yamazoe A."/>
            <person name="Tsuda M."/>
            <person name="Fujita N."/>
            <person name="Kawai F."/>
        </authorList>
    </citation>
    <scope>NUCLEOTIDE SEQUENCE [LARGE SCALE GENOMIC DNA]</scope>
    <source>
        <strain evidence="1 2">EY-1</strain>
    </source>
</reference>
<dbReference type="RefSeq" id="WP_054589925.1">
    <property type="nucleotide sequence ID" value="NZ_CP012700.1"/>
</dbReference>
<dbReference type="KEGG" id="smag:AN936_22095"/>
<name>A0A0N9V3R3_SPHMC</name>
<dbReference type="Proteomes" id="UP000058074">
    <property type="component" value="Chromosome"/>
</dbReference>
<dbReference type="OrthoDB" id="9862308at2"/>
<accession>A0A0N9V3R3</accession>
<proteinExistence type="predicted"/>
<sequence>MTPGDLFDLCMDAIDRFNRGEVSAAEPFIMLTLPRKVPLRGDRIRLFGKSGPFGRVATGKPRDDGLWNIVAYFPAVAVVKALSDMMGVKVAIQRGRPPDG</sequence>
<organism evidence="1 2">
    <name type="scientific">Sphingopyxis macrogoltabida</name>
    <name type="common">Sphingomonas macrogoltabidus</name>
    <dbReference type="NCBI Taxonomy" id="33050"/>
    <lineage>
        <taxon>Bacteria</taxon>
        <taxon>Pseudomonadati</taxon>
        <taxon>Pseudomonadota</taxon>
        <taxon>Alphaproteobacteria</taxon>
        <taxon>Sphingomonadales</taxon>
        <taxon>Sphingomonadaceae</taxon>
        <taxon>Sphingopyxis</taxon>
    </lineage>
</organism>
<gene>
    <name evidence="1" type="ORF">AN936_22095</name>
</gene>
<evidence type="ECO:0000313" key="1">
    <source>
        <dbReference type="EMBL" id="ALH82948.1"/>
    </source>
</evidence>
<protein>
    <submittedName>
        <fullName evidence="1">Uncharacterized protein</fullName>
    </submittedName>
</protein>